<reference evidence="1" key="1">
    <citation type="submission" date="2021-04" db="EMBL/GenBank/DDBJ databases">
        <authorList>
            <person name="Yoon J."/>
        </authorList>
    </citation>
    <scope>NUCLEOTIDE SEQUENCE</scope>
    <source>
        <strain evidence="1">KMU-90</strain>
    </source>
</reference>
<evidence type="ECO:0000313" key="2">
    <source>
        <dbReference type="Proteomes" id="UP000681356"/>
    </source>
</evidence>
<name>A0A8J7WA34_9RHOB</name>
<dbReference type="RefSeq" id="WP_212535730.1">
    <property type="nucleotide sequence ID" value="NZ_JAGTUU010000002.1"/>
</dbReference>
<evidence type="ECO:0008006" key="3">
    <source>
        <dbReference type="Google" id="ProtNLM"/>
    </source>
</evidence>
<dbReference type="AlphaFoldDB" id="A0A8J7WA34"/>
<sequence>MKDAGGPDGMPVDVSTFPELGLRWVRASGTVSAADLSAASLSAFPPDGAGAQPLGFVDLRDATGFDLGFADVMQTRNRAQGATERHGLHVRVAIHAGSEVGFGLGRMYEQLLATVGIEAMVTYDRDEALRWLNLSRVPPALRG</sequence>
<proteinExistence type="predicted"/>
<accession>A0A8J7WA34</accession>
<evidence type="ECO:0000313" key="1">
    <source>
        <dbReference type="EMBL" id="MBS0123775.1"/>
    </source>
</evidence>
<organism evidence="1 2">
    <name type="scientific">Thetidibacter halocola</name>
    <dbReference type="NCBI Taxonomy" id="2827239"/>
    <lineage>
        <taxon>Bacteria</taxon>
        <taxon>Pseudomonadati</taxon>
        <taxon>Pseudomonadota</taxon>
        <taxon>Alphaproteobacteria</taxon>
        <taxon>Rhodobacterales</taxon>
        <taxon>Roseobacteraceae</taxon>
        <taxon>Thetidibacter</taxon>
    </lineage>
</organism>
<protein>
    <recommendedName>
        <fullName evidence="3">STAS/SEC14 domain-containing protein</fullName>
    </recommendedName>
</protein>
<dbReference type="EMBL" id="JAGTUU010000002">
    <property type="protein sequence ID" value="MBS0123775.1"/>
    <property type="molecule type" value="Genomic_DNA"/>
</dbReference>
<dbReference type="Proteomes" id="UP000681356">
    <property type="component" value="Unassembled WGS sequence"/>
</dbReference>
<gene>
    <name evidence="1" type="ORF">KB874_06460</name>
</gene>
<comment type="caution">
    <text evidence="1">The sequence shown here is derived from an EMBL/GenBank/DDBJ whole genome shotgun (WGS) entry which is preliminary data.</text>
</comment>
<keyword evidence="2" id="KW-1185">Reference proteome</keyword>